<comment type="caution">
    <text evidence="2">The sequence shown here is derived from an EMBL/GenBank/DDBJ whole genome shotgun (WGS) entry which is preliminary data.</text>
</comment>
<reference evidence="2" key="1">
    <citation type="submission" date="2022-03" db="EMBL/GenBank/DDBJ databases">
        <title>A functionally conserved STORR gene fusion in Papaver species that diverged 16.8 million years ago.</title>
        <authorList>
            <person name="Catania T."/>
        </authorList>
    </citation>
    <scope>NUCLEOTIDE SEQUENCE</scope>
    <source>
        <strain evidence="2">S-191538</strain>
    </source>
</reference>
<feature type="signal peptide" evidence="1">
    <location>
        <begin position="1"/>
        <end position="27"/>
    </location>
</feature>
<keyword evidence="1" id="KW-0732">Signal</keyword>
<name>A0AA42AU47_PAPNU</name>
<dbReference type="EMBL" id="JAJJMA010223522">
    <property type="protein sequence ID" value="MCL7041413.1"/>
    <property type="molecule type" value="Genomic_DNA"/>
</dbReference>
<protein>
    <recommendedName>
        <fullName evidence="4">Glycine-rich protein</fullName>
    </recommendedName>
</protein>
<evidence type="ECO:0000313" key="2">
    <source>
        <dbReference type="EMBL" id="MCL7041413.1"/>
    </source>
</evidence>
<evidence type="ECO:0000256" key="1">
    <source>
        <dbReference type="SAM" id="SignalP"/>
    </source>
</evidence>
<feature type="chain" id="PRO_5041229809" description="Glycine-rich protein" evidence="1">
    <location>
        <begin position="28"/>
        <end position="154"/>
    </location>
</feature>
<dbReference type="PANTHER" id="PTHR34789:SF1">
    <property type="entry name" value="EXPRESSED PROTEIN"/>
    <property type="match status" value="1"/>
</dbReference>
<sequence>MHSISINFLVAVLFITATTIITTKAYASHEPNLAFMEDVKNPRFQKRNNNKFPQEKGNGGGHGVLFGPAGGFEIPAFGRGWGSDGAIGSGGGYSKGGVIRPIVVCKQRGPCYHKKVICPTKCSTSNSHSGKHHGAGAGSGSCTIDCKKKCIAFC</sequence>
<evidence type="ECO:0008006" key="4">
    <source>
        <dbReference type="Google" id="ProtNLM"/>
    </source>
</evidence>
<dbReference type="AlphaFoldDB" id="A0AA42AU47"/>
<evidence type="ECO:0000313" key="3">
    <source>
        <dbReference type="Proteomes" id="UP001177140"/>
    </source>
</evidence>
<proteinExistence type="predicted"/>
<accession>A0AA42AU47</accession>
<keyword evidence="3" id="KW-1185">Reference proteome</keyword>
<gene>
    <name evidence="2" type="ORF">MKW94_008761</name>
</gene>
<dbReference type="Proteomes" id="UP001177140">
    <property type="component" value="Unassembled WGS sequence"/>
</dbReference>
<organism evidence="2 3">
    <name type="scientific">Papaver nudicaule</name>
    <name type="common">Iceland poppy</name>
    <dbReference type="NCBI Taxonomy" id="74823"/>
    <lineage>
        <taxon>Eukaryota</taxon>
        <taxon>Viridiplantae</taxon>
        <taxon>Streptophyta</taxon>
        <taxon>Embryophyta</taxon>
        <taxon>Tracheophyta</taxon>
        <taxon>Spermatophyta</taxon>
        <taxon>Magnoliopsida</taxon>
        <taxon>Ranunculales</taxon>
        <taxon>Papaveraceae</taxon>
        <taxon>Papaveroideae</taxon>
        <taxon>Papaver</taxon>
    </lineage>
</organism>
<dbReference type="PANTHER" id="PTHR34789">
    <property type="entry name" value="EXPRESSED PROTEIN"/>
    <property type="match status" value="1"/>
</dbReference>